<dbReference type="AlphaFoldDB" id="G3U8L8"/>
<evidence type="ECO:0000256" key="3">
    <source>
        <dbReference type="ARBA" id="ARBA00022606"/>
    </source>
</evidence>
<dbReference type="GO" id="GO:0004930">
    <property type="term" value="F:G protein-coupled receptor activity"/>
    <property type="evidence" value="ECO:0007669"/>
    <property type="project" value="UniProtKB-KW"/>
</dbReference>
<organism evidence="13 14">
    <name type="scientific">Loxodonta africana</name>
    <name type="common">African elephant</name>
    <dbReference type="NCBI Taxonomy" id="9785"/>
    <lineage>
        <taxon>Eukaryota</taxon>
        <taxon>Metazoa</taxon>
        <taxon>Chordata</taxon>
        <taxon>Craniata</taxon>
        <taxon>Vertebrata</taxon>
        <taxon>Euteleostomi</taxon>
        <taxon>Mammalia</taxon>
        <taxon>Eutheria</taxon>
        <taxon>Afrotheria</taxon>
        <taxon>Proboscidea</taxon>
        <taxon>Elephantidae</taxon>
        <taxon>Loxodonta</taxon>
    </lineage>
</organism>
<reference evidence="13" key="2">
    <citation type="submission" date="2025-08" db="UniProtKB">
        <authorList>
            <consortium name="Ensembl"/>
        </authorList>
    </citation>
    <scope>IDENTIFICATION</scope>
    <source>
        <strain evidence="13">Isolate ISIS603380</strain>
    </source>
</reference>
<feature type="domain" description="G-protein coupled receptors family 1 profile" evidence="12">
    <location>
        <begin position="41"/>
        <end position="243"/>
    </location>
</feature>
<dbReference type="eggNOG" id="ENOG502RDVH">
    <property type="taxonomic scope" value="Eukaryota"/>
</dbReference>
<keyword evidence="6 11" id="KW-1133">Transmembrane helix</keyword>
<keyword evidence="2" id="KW-1003">Cell membrane</keyword>
<dbReference type="Pfam" id="PF13853">
    <property type="entry name" value="7tm_4"/>
    <property type="match status" value="1"/>
</dbReference>
<dbReference type="PROSITE" id="PS50262">
    <property type="entry name" value="G_PROTEIN_RECEP_F1_2"/>
    <property type="match status" value="1"/>
</dbReference>
<dbReference type="GeneTree" id="ENSGT01140000282532"/>
<evidence type="ECO:0000256" key="11">
    <source>
        <dbReference type="SAM" id="Phobius"/>
    </source>
</evidence>
<dbReference type="GO" id="GO:0004984">
    <property type="term" value="F:olfactory receptor activity"/>
    <property type="evidence" value="ECO:0007669"/>
    <property type="project" value="InterPro"/>
</dbReference>
<dbReference type="FunFam" id="1.20.1070.10:FF:000013">
    <property type="entry name" value="Olfactory receptor"/>
    <property type="match status" value="1"/>
</dbReference>
<keyword evidence="3" id="KW-0716">Sensory transduction</keyword>
<keyword evidence="14" id="KW-1185">Reference proteome</keyword>
<proteinExistence type="predicted"/>
<comment type="subcellular location">
    <subcellularLocation>
        <location evidence="1">Cell membrane</location>
        <topology evidence="1">Multi-pass membrane protein</topology>
    </subcellularLocation>
</comment>
<dbReference type="HOGENOM" id="CLU_012526_8_1_1"/>
<dbReference type="PRINTS" id="PR00245">
    <property type="entry name" value="OLFACTORYR"/>
</dbReference>
<evidence type="ECO:0000256" key="9">
    <source>
        <dbReference type="ARBA" id="ARBA00023170"/>
    </source>
</evidence>
<dbReference type="GO" id="GO:0005886">
    <property type="term" value="C:plasma membrane"/>
    <property type="evidence" value="ECO:0007669"/>
    <property type="project" value="UniProtKB-SubCell"/>
</dbReference>
<feature type="transmembrane region" description="Helical" evidence="11">
    <location>
        <begin position="60"/>
        <end position="86"/>
    </location>
</feature>
<evidence type="ECO:0000256" key="8">
    <source>
        <dbReference type="ARBA" id="ARBA00023136"/>
    </source>
</evidence>
<keyword evidence="7" id="KW-0297">G-protein coupled receptor</keyword>
<evidence type="ECO:0000256" key="4">
    <source>
        <dbReference type="ARBA" id="ARBA00022692"/>
    </source>
</evidence>
<feature type="transmembrane region" description="Helical" evidence="11">
    <location>
        <begin position="191"/>
        <end position="217"/>
    </location>
</feature>
<feature type="transmembrane region" description="Helical" evidence="11">
    <location>
        <begin position="25"/>
        <end position="48"/>
    </location>
</feature>
<keyword evidence="10" id="KW-0807">Transducer</keyword>
<dbReference type="InParanoid" id="G3U8L8"/>
<dbReference type="PANTHER" id="PTHR26454">
    <property type="entry name" value="OLFACTORY RECEPTOR"/>
    <property type="match status" value="1"/>
</dbReference>
<dbReference type="PANTHER" id="PTHR26454:SF39">
    <property type="entry name" value="OLFACTORY RECEPTOR 6C3"/>
    <property type="match status" value="1"/>
</dbReference>
<evidence type="ECO:0000256" key="1">
    <source>
        <dbReference type="ARBA" id="ARBA00004651"/>
    </source>
</evidence>
<evidence type="ECO:0000256" key="6">
    <source>
        <dbReference type="ARBA" id="ARBA00022989"/>
    </source>
</evidence>
<evidence type="ECO:0000313" key="14">
    <source>
        <dbReference type="Proteomes" id="UP000007646"/>
    </source>
</evidence>
<accession>G3U8L8</accession>
<dbReference type="Proteomes" id="UP000007646">
    <property type="component" value="Unassembled WGS sequence"/>
</dbReference>
<keyword evidence="5" id="KW-0552">Olfaction</keyword>
<evidence type="ECO:0000256" key="2">
    <source>
        <dbReference type="ARBA" id="ARBA00022475"/>
    </source>
</evidence>
<dbReference type="Ensembl" id="ENSLAFT00000021577.2">
    <property type="protein sequence ID" value="ENSLAFP00000024176.1"/>
    <property type="gene ID" value="ENSLAFG00000026282.1"/>
</dbReference>
<dbReference type="InterPro" id="IPR047132">
    <property type="entry name" value="Olfact_rcpt_6C-like"/>
</dbReference>
<evidence type="ECO:0000256" key="5">
    <source>
        <dbReference type="ARBA" id="ARBA00022725"/>
    </source>
</evidence>
<dbReference type="OMA" id="ANPCTKG"/>
<reference evidence="13 14" key="1">
    <citation type="submission" date="2009-06" db="EMBL/GenBank/DDBJ databases">
        <title>The Genome Sequence of Loxodonta africana (African elephant).</title>
        <authorList>
            <person name="Di Palma F."/>
            <person name="Heiman D."/>
            <person name="Young S."/>
            <person name="Johnson J."/>
            <person name="Lander E.S."/>
            <person name="Lindblad-Toh K."/>
        </authorList>
    </citation>
    <scope>NUCLEOTIDE SEQUENCE [LARGE SCALE GENOMIC DNA]</scope>
    <source>
        <strain evidence="13 14">Isolate ISIS603380</strain>
    </source>
</reference>
<dbReference type="SUPFAM" id="SSF81321">
    <property type="entry name" value="Family A G protein-coupled receptor-like"/>
    <property type="match status" value="1"/>
</dbReference>
<dbReference type="InterPro" id="IPR017452">
    <property type="entry name" value="GPCR_Rhodpsn_7TM"/>
</dbReference>
<sequence>REMNNYTVVTELVLLGLSDDPDFQIVTFLFLFITYVLSFTGNLTLTTLTSVNSHLQTPMYFFLHNVSFLEISFTTVCIPRCLGAVITRDKTISYNNCAAQLFFIFMRVTEFYILTAMSYDSFVAICKPLRYTRSTNRKLCSLLLSYSHPLCFFSPPPDYCASKVIDHFACDYFPLLELSCSNTWLLEVIGFYLALVTLLFTLALMILSYMCVIRTILRIRSSSKRKKTFSTCSSHMTVISTSYGSCIFMYANPCTKGVAIVNTSVAPVQNPFIYSLRNQEVKQVFKNFLQNIVFSKLGGF</sequence>
<keyword evidence="9" id="KW-0675">Receptor</keyword>
<reference evidence="13" key="3">
    <citation type="submission" date="2025-09" db="UniProtKB">
        <authorList>
            <consortium name="Ensembl"/>
        </authorList>
    </citation>
    <scope>IDENTIFICATION</scope>
    <source>
        <strain evidence="13">Isolate ISIS603380</strain>
    </source>
</reference>
<evidence type="ECO:0000313" key="13">
    <source>
        <dbReference type="Ensembl" id="ENSLAFP00000024176.1"/>
    </source>
</evidence>
<feature type="transmembrane region" description="Helical" evidence="11">
    <location>
        <begin position="98"/>
        <end position="119"/>
    </location>
</feature>
<evidence type="ECO:0000256" key="7">
    <source>
        <dbReference type="ARBA" id="ARBA00023040"/>
    </source>
</evidence>
<keyword evidence="4 11" id="KW-0812">Transmembrane</keyword>
<evidence type="ECO:0000256" key="10">
    <source>
        <dbReference type="ARBA" id="ARBA00023224"/>
    </source>
</evidence>
<keyword evidence="8 11" id="KW-0472">Membrane</keyword>
<dbReference type="Gene3D" id="1.20.1070.10">
    <property type="entry name" value="Rhodopsin 7-helix transmembrane proteins"/>
    <property type="match status" value="1"/>
</dbReference>
<dbReference type="InterPro" id="IPR000725">
    <property type="entry name" value="Olfact_rcpt"/>
</dbReference>
<protein>
    <recommendedName>
        <fullName evidence="12">G-protein coupled receptors family 1 profile domain-containing protein</fullName>
    </recommendedName>
</protein>
<evidence type="ECO:0000259" key="12">
    <source>
        <dbReference type="PROSITE" id="PS50262"/>
    </source>
</evidence>
<name>G3U8L8_LOXAF</name>